<reference evidence="9 10" key="1">
    <citation type="submission" date="2018-10" db="EMBL/GenBank/DDBJ databases">
        <title>Kocuria sp. M5W7-7, whole genome shotgun sequence.</title>
        <authorList>
            <person name="Tuo L."/>
        </authorList>
    </citation>
    <scope>NUCLEOTIDE SEQUENCE [LARGE SCALE GENOMIC DNA]</scope>
    <source>
        <strain evidence="9 10">M5W7-7</strain>
    </source>
</reference>
<evidence type="ECO:0000256" key="4">
    <source>
        <dbReference type="ARBA" id="ARBA00022692"/>
    </source>
</evidence>
<keyword evidence="10" id="KW-1185">Reference proteome</keyword>
<dbReference type="PANTHER" id="PTHR47371:SF3">
    <property type="entry name" value="PHOSPHOGLYCEROL TRANSFERASE I"/>
    <property type="match status" value="1"/>
</dbReference>
<dbReference type="InterPro" id="IPR000917">
    <property type="entry name" value="Sulfatase_N"/>
</dbReference>
<accession>A0A3N3ZWC5</accession>
<protein>
    <submittedName>
        <fullName evidence="9">Alkaline phosphatase family protein</fullName>
    </submittedName>
</protein>
<evidence type="ECO:0000256" key="6">
    <source>
        <dbReference type="ARBA" id="ARBA00023136"/>
    </source>
</evidence>
<keyword evidence="5 7" id="KW-1133">Transmembrane helix</keyword>
<comment type="caution">
    <text evidence="9">The sequence shown here is derived from an EMBL/GenBank/DDBJ whole genome shotgun (WGS) entry which is preliminary data.</text>
</comment>
<dbReference type="OrthoDB" id="5363296at2"/>
<feature type="transmembrane region" description="Helical" evidence="7">
    <location>
        <begin position="132"/>
        <end position="152"/>
    </location>
</feature>
<evidence type="ECO:0000256" key="2">
    <source>
        <dbReference type="ARBA" id="ARBA00004936"/>
    </source>
</evidence>
<dbReference type="GO" id="GO:0005886">
    <property type="term" value="C:plasma membrane"/>
    <property type="evidence" value="ECO:0007669"/>
    <property type="project" value="UniProtKB-SubCell"/>
</dbReference>
<dbReference type="Proteomes" id="UP000270616">
    <property type="component" value="Unassembled WGS sequence"/>
</dbReference>
<feature type="transmembrane region" description="Helical" evidence="7">
    <location>
        <begin position="53"/>
        <end position="73"/>
    </location>
</feature>
<name>A0A3N3ZWC5_9MICC</name>
<evidence type="ECO:0000256" key="1">
    <source>
        <dbReference type="ARBA" id="ARBA00004651"/>
    </source>
</evidence>
<feature type="transmembrane region" description="Helical" evidence="7">
    <location>
        <begin position="79"/>
        <end position="96"/>
    </location>
</feature>
<dbReference type="InterPro" id="IPR050448">
    <property type="entry name" value="OpgB/LTA_synthase_biosynth"/>
</dbReference>
<dbReference type="EMBL" id="RKMF01000001">
    <property type="protein sequence ID" value="ROZ65703.1"/>
    <property type="molecule type" value="Genomic_DNA"/>
</dbReference>
<keyword evidence="4 7" id="KW-0812">Transmembrane</keyword>
<dbReference type="PANTHER" id="PTHR47371">
    <property type="entry name" value="LIPOTEICHOIC ACID SYNTHASE"/>
    <property type="match status" value="1"/>
</dbReference>
<dbReference type="Gene3D" id="3.40.720.10">
    <property type="entry name" value="Alkaline Phosphatase, subunit A"/>
    <property type="match status" value="1"/>
</dbReference>
<feature type="transmembrane region" description="Helical" evidence="7">
    <location>
        <begin position="20"/>
        <end position="41"/>
    </location>
</feature>
<keyword evidence="3" id="KW-1003">Cell membrane</keyword>
<gene>
    <name evidence="9" type="ORF">EDL96_01045</name>
</gene>
<comment type="subcellular location">
    <subcellularLocation>
        <location evidence="1">Cell membrane</location>
        <topology evidence="1">Multi-pass membrane protein</topology>
    </subcellularLocation>
</comment>
<evidence type="ECO:0000259" key="8">
    <source>
        <dbReference type="Pfam" id="PF00884"/>
    </source>
</evidence>
<proteinExistence type="predicted"/>
<evidence type="ECO:0000313" key="10">
    <source>
        <dbReference type="Proteomes" id="UP000270616"/>
    </source>
</evidence>
<evidence type="ECO:0000256" key="3">
    <source>
        <dbReference type="ARBA" id="ARBA00022475"/>
    </source>
</evidence>
<comment type="pathway">
    <text evidence="2">Cell wall biogenesis; lipoteichoic acid biosynthesis.</text>
</comment>
<feature type="transmembrane region" description="Helical" evidence="7">
    <location>
        <begin position="173"/>
        <end position="191"/>
    </location>
</feature>
<dbReference type="RefSeq" id="WP_123823595.1">
    <property type="nucleotide sequence ID" value="NZ_RKMF01000001.1"/>
</dbReference>
<organism evidence="9 10">
    <name type="scientific">Kocuria soli</name>
    <dbReference type="NCBI Taxonomy" id="2485125"/>
    <lineage>
        <taxon>Bacteria</taxon>
        <taxon>Bacillati</taxon>
        <taxon>Actinomycetota</taxon>
        <taxon>Actinomycetes</taxon>
        <taxon>Micrococcales</taxon>
        <taxon>Micrococcaceae</taxon>
        <taxon>Kocuria</taxon>
    </lineage>
</organism>
<feature type="domain" description="Sulfatase N-terminal" evidence="8">
    <location>
        <begin position="275"/>
        <end position="558"/>
    </location>
</feature>
<evidence type="ECO:0000256" key="7">
    <source>
        <dbReference type="SAM" id="Phobius"/>
    </source>
</evidence>
<dbReference type="Pfam" id="PF00884">
    <property type="entry name" value="Sulfatase"/>
    <property type="match status" value="1"/>
</dbReference>
<evidence type="ECO:0000256" key="5">
    <source>
        <dbReference type="ARBA" id="ARBA00022989"/>
    </source>
</evidence>
<dbReference type="AlphaFoldDB" id="A0A3N3ZWC5"/>
<keyword evidence="6 7" id="KW-0472">Membrane</keyword>
<sequence>MNSSLPSDSPAQKSRAPWRSLIGGAVVVLAAACVCAFVLQYSIRVKKDGIGHVLATTSPLDVLLICVVIAFVWALLGRLWWSVGLVGGLSFLLAGVNINKVKLRQEPVFPSDLDFLSEAGFVFSMVSKSTVALTIGALIGIVLVIFLVGKILGHWFPRPRIHRCGQGWNRRVLAARLLTFAVASGLLVHAGNFNGPPNMWRAMYDARGAEWGNSSQLWNYRANGFLGGFLYNMPIQAMPTPEGYSQESMDEIAQRYQGRADEINKDREKSIKDVNVVVVLSESFTDPSWMEGFELDENPIPNTQQIMSETTSGQSYASAYGGGTSTMEFESLTGQPIGLFQPQVTSPYQMFVSDYKSYPSAVGAFEADGHHTVAMHAYNLHMYKRSEVYKTLGFDEVIDDSAMQSKEHLENSPYISDASAFSDVVHQVDTQEDPLFMNLVTMQNHGPYPGYYKDPIGYDAEGTSQSGELGQYTRGLSYSDEAMSQFLDDLQTRDEETIVVFYGDHHPGVYSQDILAANEPDASMRTPYFVWSSKTNEYKAGGAITPAMLMPAVYDVADAKVPPYIALLDDVKKETPVIQQGRMLDPEGNEVDTNALDPEAQGRLDDLRAVQYDFSIGDRYAVDKMWPQAKNE</sequence>
<dbReference type="CDD" id="cd16015">
    <property type="entry name" value="LTA_synthase"/>
    <property type="match status" value="1"/>
</dbReference>
<dbReference type="SUPFAM" id="SSF53649">
    <property type="entry name" value="Alkaline phosphatase-like"/>
    <property type="match status" value="1"/>
</dbReference>
<evidence type="ECO:0000313" key="9">
    <source>
        <dbReference type="EMBL" id="ROZ65703.1"/>
    </source>
</evidence>
<dbReference type="InterPro" id="IPR017850">
    <property type="entry name" value="Alkaline_phosphatase_core_sf"/>
</dbReference>